<feature type="non-terminal residue" evidence="1">
    <location>
        <position position="1"/>
    </location>
</feature>
<protein>
    <submittedName>
        <fullName evidence="1">Uncharacterized protein</fullName>
    </submittedName>
</protein>
<organism evidence="1 2">
    <name type="scientific">Chiloscyllium punctatum</name>
    <name type="common">Brownbanded bambooshark</name>
    <name type="synonym">Hemiscyllium punctatum</name>
    <dbReference type="NCBI Taxonomy" id="137246"/>
    <lineage>
        <taxon>Eukaryota</taxon>
        <taxon>Metazoa</taxon>
        <taxon>Chordata</taxon>
        <taxon>Craniata</taxon>
        <taxon>Vertebrata</taxon>
        <taxon>Chondrichthyes</taxon>
        <taxon>Elasmobranchii</taxon>
        <taxon>Galeomorphii</taxon>
        <taxon>Galeoidea</taxon>
        <taxon>Orectolobiformes</taxon>
        <taxon>Hemiscylliidae</taxon>
        <taxon>Chiloscyllium</taxon>
    </lineage>
</organism>
<keyword evidence="2" id="KW-1185">Reference proteome</keyword>
<gene>
    <name evidence="1" type="ORF">chiPu_0028152</name>
</gene>
<sequence length="39" mass="3963">IGIDIGVGVYDGIDTGVGDKIGFGIGVRFNNDIDIGLVV</sequence>
<reference evidence="1 2" key="1">
    <citation type="journal article" date="2018" name="Nat. Ecol. Evol.">
        <title>Shark genomes provide insights into elasmobranch evolution and the origin of vertebrates.</title>
        <authorList>
            <person name="Hara Y"/>
            <person name="Yamaguchi K"/>
            <person name="Onimaru K"/>
            <person name="Kadota M"/>
            <person name="Koyanagi M"/>
            <person name="Keeley SD"/>
            <person name="Tatsumi K"/>
            <person name="Tanaka K"/>
            <person name="Motone F"/>
            <person name="Kageyama Y"/>
            <person name="Nozu R"/>
            <person name="Adachi N"/>
            <person name="Nishimura O"/>
            <person name="Nakagawa R"/>
            <person name="Tanegashima C"/>
            <person name="Kiyatake I"/>
            <person name="Matsumoto R"/>
            <person name="Murakumo K"/>
            <person name="Nishida K"/>
            <person name="Terakita A"/>
            <person name="Kuratani S"/>
            <person name="Sato K"/>
            <person name="Hyodo S Kuraku.S."/>
        </authorList>
    </citation>
    <scope>NUCLEOTIDE SEQUENCE [LARGE SCALE GENOMIC DNA]</scope>
</reference>
<dbReference type="EMBL" id="BEZZ01124402">
    <property type="protein sequence ID" value="GCC44144.1"/>
    <property type="molecule type" value="Genomic_DNA"/>
</dbReference>
<evidence type="ECO:0000313" key="2">
    <source>
        <dbReference type="Proteomes" id="UP000287033"/>
    </source>
</evidence>
<evidence type="ECO:0000313" key="1">
    <source>
        <dbReference type="EMBL" id="GCC44144.1"/>
    </source>
</evidence>
<name>A0A401TND4_CHIPU</name>
<comment type="caution">
    <text evidence="1">The sequence shown here is derived from an EMBL/GenBank/DDBJ whole genome shotgun (WGS) entry which is preliminary data.</text>
</comment>
<accession>A0A401TND4</accession>
<dbReference type="Proteomes" id="UP000287033">
    <property type="component" value="Unassembled WGS sequence"/>
</dbReference>
<dbReference type="AlphaFoldDB" id="A0A401TND4"/>
<proteinExistence type="predicted"/>